<feature type="domain" description="MYND-type" evidence="5">
    <location>
        <begin position="1126"/>
        <end position="1165"/>
    </location>
</feature>
<sequence>MPVVERPVVKQRSPAAASLNEDCDYAFTSLHVPSLLVLSLHGARVQLAKEKILLPHRKHPYGVRKLDFTCCDFDPAILARNVLLLSMISDGEEHAGHSWNIFFHLHLDSASHSYLVERCQRLIEYSENVQRWSQSPYGYFLRMSTVYTLSELRRHWTLYAGMHNLPADRLATLRLAFARQAKYSLDKTPHNLSPSRSAGPLIGYAQETSSDQFRRYWKSGTTFSNPKEIAAATFLNPTFAYSLSGEGCAVHYGSDPMMPFHFAAVFGNRKGSVSASDLVRAAKLQFSEWSTAFRRSVMLSSTFHPIVRFILADATIACQAFKAFALTRTLKLGIPIAQFRTQVMELSEDEYTVAGAPTSFSVIETSNLVDHIGLLNVLISAVPLLSGSTLSRVLYTESLLHLGEDATKEFTRQLYANITSIGVILDLCPVDYLSGFTTRSNTHELLYFQSKGNEQISQFHQVTTWKSPSSGDPYVCRSGEARRVVSFDARQLGAFLYDMYHLLFEQEDSHHFHRINKNNIIKAVSASSLAPYTRESFALFLKLVRDQLGVSDEDWTDVMDRFFDIHTADTSLPLDLNNFNDFCAHLHRHGVYTVEMYRTSARKIGRFAHWPVIPPVVRIILTVPREKLKVLEECPEEHGTPLMQCHVRGSMCLNIFSSIHVAYGRVTSMGTKSSPWATFEEDPLGLAGSSALAVTFTMSSRLLTDIQRPEDLFVSFALKSVSANMMFVPQLGFMLTIYEAKLMDESQVIVLPEQPLPFKRDLMGREPSASRARIGQPQPVSVELDEQCELVTVLNRRISVDTDEVKSLFQAGAVPEISQISPCAMKLSFGNHSQDILYPIPVIGSQNRVRLARKSLYIEVIVPVSGPFKAEGMNMNPFSVTSRGRVINPWSIHRVNLMRMPVLDIKAKYVDKWLNTHLSSMMSTREISLRKKQKEDVLTRVKYNLLALFVHATGIQRSPPHRLFCLRDHATNNCDTIFFISDIRYDLHSHTMVCDGYVLPLQPDLLQRIQRNFSELVEKGKMVDLTTRGDEMRAWKQLLPAFVERCRSSWQHGENCEYMAQGRIPLTEEMEHYPLCSCGKGKDTEGMNKVALWRKFAPYVTRVALSPLFAVSYLESIGRDPAAHKCSVCRGKGKPKLKACTGCKKVRYCSEACQKKDWKAHKPKCKP</sequence>
<keyword evidence="2 4" id="KW-0863">Zinc-finger</keyword>
<dbReference type="AlphaFoldDB" id="A0A4Y9YZG8"/>
<keyword evidence="3" id="KW-0862">Zinc</keyword>
<organism evidence="6 7">
    <name type="scientific">Dentipellis fragilis</name>
    <dbReference type="NCBI Taxonomy" id="205917"/>
    <lineage>
        <taxon>Eukaryota</taxon>
        <taxon>Fungi</taxon>
        <taxon>Dikarya</taxon>
        <taxon>Basidiomycota</taxon>
        <taxon>Agaricomycotina</taxon>
        <taxon>Agaricomycetes</taxon>
        <taxon>Russulales</taxon>
        <taxon>Hericiaceae</taxon>
        <taxon>Dentipellis</taxon>
    </lineage>
</organism>
<protein>
    <recommendedName>
        <fullName evidence="5">MYND-type domain-containing protein</fullName>
    </recommendedName>
</protein>
<evidence type="ECO:0000256" key="3">
    <source>
        <dbReference type="ARBA" id="ARBA00022833"/>
    </source>
</evidence>
<dbReference type="InterPro" id="IPR002893">
    <property type="entry name" value="Znf_MYND"/>
</dbReference>
<dbReference type="SUPFAM" id="SSF144232">
    <property type="entry name" value="HIT/MYND zinc finger-like"/>
    <property type="match status" value="1"/>
</dbReference>
<keyword evidence="7" id="KW-1185">Reference proteome</keyword>
<dbReference type="PROSITE" id="PS50865">
    <property type="entry name" value="ZF_MYND_2"/>
    <property type="match status" value="1"/>
</dbReference>
<keyword evidence="1" id="KW-0479">Metal-binding</keyword>
<comment type="caution">
    <text evidence="6">The sequence shown here is derived from an EMBL/GenBank/DDBJ whole genome shotgun (WGS) entry which is preliminary data.</text>
</comment>
<gene>
    <name evidence="6" type="ORF">EVG20_g4108</name>
</gene>
<dbReference type="PANTHER" id="PTHR10237">
    <property type="entry name" value="DEFORMED EPIDERMAL AUTOREGULATORY FACTOR 1 HOMOLOG SUPPRESSIN"/>
    <property type="match status" value="1"/>
</dbReference>
<dbReference type="Pfam" id="PF14737">
    <property type="entry name" value="DUF4470"/>
    <property type="match status" value="1"/>
</dbReference>
<dbReference type="Pfam" id="PF01753">
    <property type="entry name" value="zf-MYND"/>
    <property type="match status" value="1"/>
</dbReference>
<dbReference type="InterPro" id="IPR027974">
    <property type="entry name" value="DUF4470"/>
</dbReference>
<evidence type="ECO:0000256" key="1">
    <source>
        <dbReference type="ARBA" id="ARBA00022723"/>
    </source>
</evidence>
<evidence type="ECO:0000256" key="2">
    <source>
        <dbReference type="ARBA" id="ARBA00022771"/>
    </source>
</evidence>
<dbReference type="GO" id="GO:0000981">
    <property type="term" value="F:DNA-binding transcription factor activity, RNA polymerase II-specific"/>
    <property type="evidence" value="ECO:0007669"/>
    <property type="project" value="TreeGrafter"/>
</dbReference>
<dbReference type="InterPro" id="IPR024119">
    <property type="entry name" value="TF_DEAF-1"/>
</dbReference>
<evidence type="ECO:0000256" key="4">
    <source>
        <dbReference type="PROSITE-ProRule" id="PRU00134"/>
    </source>
</evidence>
<reference evidence="6 7" key="1">
    <citation type="submission" date="2019-02" db="EMBL/GenBank/DDBJ databases">
        <title>Genome sequencing of the rare red list fungi Dentipellis fragilis.</title>
        <authorList>
            <person name="Buettner E."/>
            <person name="Kellner H."/>
        </authorList>
    </citation>
    <scope>NUCLEOTIDE SEQUENCE [LARGE SCALE GENOMIC DNA]</scope>
    <source>
        <strain evidence="6 7">DSM 105465</strain>
    </source>
</reference>
<dbReference type="STRING" id="205917.A0A4Y9YZG8"/>
<evidence type="ECO:0000313" key="7">
    <source>
        <dbReference type="Proteomes" id="UP000298327"/>
    </source>
</evidence>
<dbReference type="Proteomes" id="UP000298327">
    <property type="component" value="Unassembled WGS sequence"/>
</dbReference>
<dbReference type="GO" id="GO:0008270">
    <property type="term" value="F:zinc ion binding"/>
    <property type="evidence" value="ECO:0007669"/>
    <property type="project" value="UniProtKB-KW"/>
</dbReference>
<name>A0A4Y9YZG8_9AGAM</name>
<dbReference type="OrthoDB" id="432970at2759"/>
<evidence type="ECO:0000313" key="6">
    <source>
        <dbReference type="EMBL" id="TFY66981.1"/>
    </source>
</evidence>
<evidence type="ECO:0000259" key="5">
    <source>
        <dbReference type="PROSITE" id="PS50865"/>
    </source>
</evidence>
<dbReference type="EMBL" id="SEOQ01000203">
    <property type="protein sequence ID" value="TFY66981.1"/>
    <property type="molecule type" value="Genomic_DNA"/>
</dbReference>
<dbReference type="PANTHER" id="PTHR10237:SF15">
    <property type="entry name" value="LD37257P"/>
    <property type="match status" value="1"/>
</dbReference>
<dbReference type="Gene3D" id="6.10.140.2220">
    <property type="match status" value="1"/>
</dbReference>
<accession>A0A4Y9YZG8</accession>
<proteinExistence type="predicted"/>
<dbReference type="GO" id="GO:0005634">
    <property type="term" value="C:nucleus"/>
    <property type="evidence" value="ECO:0007669"/>
    <property type="project" value="TreeGrafter"/>
</dbReference>